<dbReference type="Gene3D" id="3.40.50.720">
    <property type="entry name" value="NAD(P)-binding Rossmann-like Domain"/>
    <property type="match status" value="1"/>
</dbReference>
<dbReference type="PANTHER" id="PTHR42760:SF133">
    <property type="entry name" value="3-OXOACYL-[ACYL-CARRIER-PROTEIN] REDUCTASE"/>
    <property type="match status" value="1"/>
</dbReference>
<protein>
    <submittedName>
        <fullName evidence="3">SDR family oxidoreductase</fullName>
    </submittedName>
</protein>
<sequence length="250" mass="25946">MKLSNKVAIVTGAGAGIGASTAELLASEGAKVVVADRDFSNAQAVANKIGSQAIALEVDVSSDANIRKMVSDTIAAFGKVDILVNNAGFGCFGTVVTLEESDWDRLMNVNLKGVFLCSKHVVPEMVKNGGGSIINLASTISVVGIKDRAGYVAAKGGVAALTRAMALDHATDGIRVNSVAPGVIASSYYDKMFETVENPEEFKKGLAARSPLNKMGVPKDIASMILFLASEDSSFATGAMFTIDGGYTAW</sequence>
<dbReference type="EMBL" id="JAJBZT010000008">
    <property type="protein sequence ID" value="MCB6184676.1"/>
    <property type="molecule type" value="Genomic_DNA"/>
</dbReference>
<dbReference type="PRINTS" id="PR00080">
    <property type="entry name" value="SDRFAMILY"/>
</dbReference>
<evidence type="ECO:0000313" key="4">
    <source>
        <dbReference type="Proteomes" id="UP001165395"/>
    </source>
</evidence>
<reference evidence="3" key="1">
    <citation type="submission" date="2021-10" db="EMBL/GenBank/DDBJ databases">
        <title>The complete genome sequence of Leeia sp. TBRC 13508.</title>
        <authorList>
            <person name="Charoenyingcharoen P."/>
            <person name="Yukphan P."/>
        </authorList>
    </citation>
    <scope>NUCLEOTIDE SEQUENCE</scope>
    <source>
        <strain evidence="3">TBRC 13508</strain>
    </source>
</reference>
<keyword evidence="2" id="KW-0560">Oxidoreductase</keyword>
<name>A0ABS8D9R8_9NEIS</name>
<dbReference type="Proteomes" id="UP001165395">
    <property type="component" value="Unassembled WGS sequence"/>
</dbReference>
<evidence type="ECO:0000313" key="3">
    <source>
        <dbReference type="EMBL" id="MCB6184676.1"/>
    </source>
</evidence>
<dbReference type="PANTHER" id="PTHR42760">
    <property type="entry name" value="SHORT-CHAIN DEHYDROGENASES/REDUCTASES FAMILY MEMBER"/>
    <property type="match status" value="1"/>
</dbReference>
<comment type="similarity">
    <text evidence="1">Belongs to the short-chain dehydrogenases/reductases (SDR) family.</text>
</comment>
<dbReference type="NCBIfam" id="NF004791">
    <property type="entry name" value="PRK06138.1"/>
    <property type="match status" value="1"/>
</dbReference>
<keyword evidence="4" id="KW-1185">Reference proteome</keyword>
<dbReference type="PROSITE" id="PS00061">
    <property type="entry name" value="ADH_SHORT"/>
    <property type="match status" value="1"/>
</dbReference>
<dbReference type="RefSeq" id="WP_227181484.1">
    <property type="nucleotide sequence ID" value="NZ_JAJBZT010000008.1"/>
</dbReference>
<dbReference type="NCBIfam" id="NF005559">
    <property type="entry name" value="PRK07231.1"/>
    <property type="match status" value="1"/>
</dbReference>
<dbReference type="SUPFAM" id="SSF51735">
    <property type="entry name" value="NAD(P)-binding Rossmann-fold domains"/>
    <property type="match status" value="1"/>
</dbReference>
<dbReference type="InterPro" id="IPR036291">
    <property type="entry name" value="NAD(P)-bd_dom_sf"/>
</dbReference>
<dbReference type="InterPro" id="IPR002347">
    <property type="entry name" value="SDR_fam"/>
</dbReference>
<comment type="caution">
    <text evidence="3">The sequence shown here is derived from an EMBL/GenBank/DDBJ whole genome shotgun (WGS) entry which is preliminary data.</text>
</comment>
<dbReference type="Pfam" id="PF13561">
    <property type="entry name" value="adh_short_C2"/>
    <property type="match status" value="1"/>
</dbReference>
<evidence type="ECO:0000256" key="2">
    <source>
        <dbReference type="ARBA" id="ARBA00023002"/>
    </source>
</evidence>
<accession>A0ABS8D9R8</accession>
<dbReference type="CDD" id="cd05233">
    <property type="entry name" value="SDR_c"/>
    <property type="match status" value="1"/>
</dbReference>
<gene>
    <name evidence="3" type="ORF">LIN78_14100</name>
</gene>
<evidence type="ECO:0000256" key="1">
    <source>
        <dbReference type="ARBA" id="ARBA00006484"/>
    </source>
</evidence>
<proteinExistence type="inferred from homology"/>
<dbReference type="InterPro" id="IPR020904">
    <property type="entry name" value="Sc_DH/Rdtase_CS"/>
</dbReference>
<dbReference type="PRINTS" id="PR00081">
    <property type="entry name" value="GDHRDH"/>
</dbReference>
<organism evidence="3 4">
    <name type="scientific">Leeia speluncae</name>
    <dbReference type="NCBI Taxonomy" id="2884804"/>
    <lineage>
        <taxon>Bacteria</taxon>
        <taxon>Pseudomonadati</taxon>
        <taxon>Pseudomonadota</taxon>
        <taxon>Betaproteobacteria</taxon>
        <taxon>Neisseriales</taxon>
        <taxon>Leeiaceae</taxon>
        <taxon>Leeia</taxon>
    </lineage>
</organism>